<reference evidence="1" key="1">
    <citation type="submission" date="2023-04" db="EMBL/GenBank/DDBJ databases">
        <authorList>
            <person name="Vijverberg K."/>
            <person name="Xiong W."/>
            <person name="Schranz E."/>
        </authorList>
    </citation>
    <scope>NUCLEOTIDE SEQUENCE</scope>
</reference>
<sequence length="91" mass="9910">MFSPSSHLLSVTSGHLFPPATLTHLFPPATSGSPQVTGDYNDCSTLQALSTIKVYFCLHGRPYLYLDPSQQQLSTCSADRCSPHLQLLAFP</sequence>
<protein>
    <submittedName>
        <fullName evidence="1">Uncharacterized protein</fullName>
    </submittedName>
</protein>
<proteinExistence type="predicted"/>
<dbReference type="AlphaFoldDB" id="A0AA35V5I7"/>
<evidence type="ECO:0000313" key="1">
    <source>
        <dbReference type="EMBL" id="CAI9271241.1"/>
    </source>
</evidence>
<dbReference type="EMBL" id="OX465078">
    <property type="protein sequence ID" value="CAI9271241.1"/>
    <property type="molecule type" value="Genomic_DNA"/>
</dbReference>
<gene>
    <name evidence="1" type="ORF">LSALG_LOCUS11516</name>
</gene>
<evidence type="ECO:0000313" key="2">
    <source>
        <dbReference type="Proteomes" id="UP001177003"/>
    </source>
</evidence>
<dbReference type="Proteomes" id="UP001177003">
    <property type="component" value="Chromosome 2"/>
</dbReference>
<organism evidence="1 2">
    <name type="scientific">Lactuca saligna</name>
    <name type="common">Willowleaf lettuce</name>
    <dbReference type="NCBI Taxonomy" id="75948"/>
    <lineage>
        <taxon>Eukaryota</taxon>
        <taxon>Viridiplantae</taxon>
        <taxon>Streptophyta</taxon>
        <taxon>Embryophyta</taxon>
        <taxon>Tracheophyta</taxon>
        <taxon>Spermatophyta</taxon>
        <taxon>Magnoliopsida</taxon>
        <taxon>eudicotyledons</taxon>
        <taxon>Gunneridae</taxon>
        <taxon>Pentapetalae</taxon>
        <taxon>asterids</taxon>
        <taxon>campanulids</taxon>
        <taxon>Asterales</taxon>
        <taxon>Asteraceae</taxon>
        <taxon>Cichorioideae</taxon>
        <taxon>Cichorieae</taxon>
        <taxon>Lactucinae</taxon>
        <taxon>Lactuca</taxon>
    </lineage>
</organism>
<keyword evidence="2" id="KW-1185">Reference proteome</keyword>
<name>A0AA35V5I7_LACSI</name>
<accession>A0AA35V5I7</accession>